<dbReference type="KEGG" id="kphy:AOZ06_05545"/>
<accession>A0A0N9HKC3</accession>
<evidence type="ECO:0000313" key="2">
    <source>
        <dbReference type="Proteomes" id="UP000063699"/>
    </source>
</evidence>
<sequence>MAPASGVQHQKLMPWTMKVQGISEVSGCQEALAAGALPELELELDDSDFVPLLEDEEVEDDELSAFAVLLSELFSELVPLVLVLFERLSVR</sequence>
<name>A0A0N9HKC3_9PSEU</name>
<dbReference type="Proteomes" id="UP000063699">
    <property type="component" value="Chromosome"/>
</dbReference>
<dbReference type="AlphaFoldDB" id="A0A0N9HKC3"/>
<evidence type="ECO:0000313" key="1">
    <source>
        <dbReference type="EMBL" id="ALG06462.1"/>
    </source>
</evidence>
<dbReference type="EMBL" id="CP012752">
    <property type="protein sequence ID" value="ALG06462.1"/>
    <property type="molecule type" value="Genomic_DNA"/>
</dbReference>
<keyword evidence="2" id="KW-1185">Reference proteome</keyword>
<protein>
    <submittedName>
        <fullName evidence="1">Uncharacterized protein</fullName>
    </submittedName>
</protein>
<gene>
    <name evidence="1" type="ORF">AOZ06_05545</name>
</gene>
<proteinExistence type="predicted"/>
<organism evidence="1 2">
    <name type="scientific">Kibdelosporangium phytohabitans</name>
    <dbReference type="NCBI Taxonomy" id="860235"/>
    <lineage>
        <taxon>Bacteria</taxon>
        <taxon>Bacillati</taxon>
        <taxon>Actinomycetota</taxon>
        <taxon>Actinomycetes</taxon>
        <taxon>Pseudonocardiales</taxon>
        <taxon>Pseudonocardiaceae</taxon>
        <taxon>Kibdelosporangium</taxon>
    </lineage>
</organism>
<reference evidence="1 2" key="1">
    <citation type="submission" date="2015-07" db="EMBL/GenBank/DDBJ databases">
        <title>Genome sequencing of Kibdelosporangium phytohabitans.</title>
        <authorList>
            <person name="Qin S."/>
            <person name="Xing K."/>
        </authorList>
    </citation>
    <scope>NUCLEOTIDE SEQUENCE [LARGE SCALE GENOMIC DNA]</scope>
    <source>
        <strain evidence="1 2">KLBMP1111</strain>
    </source>
</reference>